<dbReference type="EMBL" id="FNZR01000007">
    <property type="protein sequence ID" value="SEL57779.1"/>
    <property type="molecule type" value="Genomic_DNA"/>
</dbReference>
<dbReference type="Gene3D" id="2.60.120.10">
    <property type="entry name" value="Jelly Rolls"/>
    <property type="match status" value="1"/>
</dbReference>
<dbReference type="STRING" id="332977.SAMN05421740_10724"/>
<name>A0A1H7RCF8_9SPHI</name>
<dbReference type="InterPro" id="IPR014710">
    <property type="entry name" value="RmlC-like_jellyroll"/>
</dbReference>
<dbReference type="Proteomes" id="UP000198916">
    <property type="component" value="Unassembled WGS sequence"/>
</dbReference>
<evidence type="ECO:0000313" key="2">
    <source>
        <dbReference type="Proteomes" id="UP000198916"/>
    </source>
</evidence>
<gene>
    <name evidence="1" type="ORF">SAMN05421740_10724</name>
</gene>
<evidence type="ECO:0000313" key="1">
    <source>
        <dbReference type="EMBL" id="SEL57779.1"/>
    </source>
</evidence>
<sequence>MLSQHKQRYLANPIRFVAAKFRISEGEHCNSCFFVLKGCLRQYRIINVIEKTIRFFTENQATVFFTSYIKPIAGRQLLVQRGRCVVTRWRTKKGCGTLWKIPQIGADNQNDAGTGFGRYIRCAFQLHHFPTGRTIPLPTAKQVRPFTRLIMRWKM</sequence>
<organism evidence="1 2">
    <name type="scientific">Parapedobacter koreensis</name>
    <dbReference type="NCBI Taxonomy" id="332977"/>
    <lineage>
        <taxon>Bacteria</taxon>
        <taxon>Pseudomonadati</taxon>
        <taxon>Bacteroidota</taxon>
        <taxon>Sphingobacteriia</taxon>
        <taxon>Sphingobacteriales</taxon>
        <taxon>Sphingobacteriaceae</taxon>
        <taxon>Parapedobacter</taxon>
    </lineage>
</organism>
<dbReference type="AlphaFoldDB" id="A0A1H7RCF8"/>
<evidence type="ECO:0008006" key="3">
    <source>
        <dbReference type="Google" id="ProtNLM"/>
    </source>
</evidence>
<accession>A0A1H7RCF8</accession>
<reference evidence="2" key="1">
    <citation type="submission" date="2016-10" db="EMBL/GenBank/DDBJ databases">
        <authorList>
            <person name="Varghese N."/>
            <person name="Submissions S."/>
        </authorList>
    </citation>
    <scope>NUCLEOTIDE SEQUENCE [LARGE SCALE GENOMIC DNA]</scope>
    <source>
        <strain evidence="2">Jip14</strain>
    </source>
</reference>
<protein>
    <recommendedName>
        <fullName evidence="3">Cyclic nucleotide-binding domain-containing protein</fullName>
    </recommendedName>
</protein>
<keyword evidence="2" id="KW-1185">Reference proteome</keyword>
<proteinExistence type="predicted"/>